<comment type="cofactor">
    <cofactor evidence="1">
        <name>Mn(2+)</name>
        <dbReference type="ChEBI" id="CHEBI:29035"/>
    </cofactor>
</comment>
<feature type="binding site" evidence="12">
    <location>
        <position position="133"/>
    </location>
    <ligand>
        <name>substrate</name>
    </ligand>
</feature>
<feature type="domain" description="Isopropylmalate dehydrogenase-like" evidence="13">
    <location>
        <begin position="5"/>
        <end position="343"/>
    </location>
</feature>
<dbReference type="EC" id="1.1.1.85" evidence="12"/>
<evidence type="ECO:0000256" key="8">
    <source>
        <dbReference type="ARBA" id="ARBA00023002"/>
    </source>
</evidence>
<evidence type="ECO:0000256" key="11">
    <source>
        <dbReference type="ARBA" id="ARBA00023304"/>
    </source>
</evidence>
<evidence type="ECO:0000256" key="2">
    <source>
        <dbReference type="ARBA" id="ARBA00008319"/>
    </source>
</evidence>
<comment type="cofactor">
    <cofactor evidence="12">
        <name>Mg(2+)</name>
        <dbReference type="ChEBI" id="CHEBI:18420"/>
    </cofactor>
    <cofactor evidence="12">
        <name>Mn(2+)</name>
        <dbReference type="ChEBI" id="CHEBI:29035"/>
    </cofactor>
    <text evidence="12">Binds 1 Mg(2+) or Mn(2+) ion per subunit.</text>
</comment>
<evidence type="ECO:0000256" key="5">
    <source>
        <dbReference type="ARBA" id="ARBA00022605"/>
    </source>
</evidence>
<dbReference type="RefSeq" id="WP_061993003.1">
    <property type="nucleotide sequence ID" value="NZ_DF968000.1"/>
</dbReference>
<feature type="binding site" evidence="12">
    <location>
        <position position="95"/>
    </location>
    <ligand>
        <name>substrate</name>
    </ligand>
</feature>
<dbReference type="GO" id="GO:0005829">
    <property type="term" value="C:cytosol"/>
    <property type="evidence" value="ECO:0007669"/>
    <property type="project" value="TreeGrafter"/>
</dbReference>
<comment type="caution">
    <text evidence="12">Lacks conserved residue(s) required for the propagation of feature annotation.</text>
</comment>
<evidence type="ECO:0000256" key="7">
    <source>
        <dbReference type="ARBA" id="ARBA00022842"/>
    </source>
</evidence>
<feature type="binding site" evidence="12">
    <location>
        <position position="105"/>
    </location>
    <ligand>
        <name>substrate</name>
    </ligand>
</feature>
<evidence type="ECO:0000256" key="4">
    <source>
        <dbReference type="ARBA" id="ARBA00022430"/>
    </source>
</evidence>
<evidence type="ECO:0000256" key="9">
    <source>
        <dbReference type="ARBA" id="ARBA00023027"/>
    </source>
</evidence>
<comment type="function">
    <text evidence="12">Catalyzes the oxidation of 3-carboxy-2-hydroxy-4-methylpentanoate (3-isopropylmalate) to 3-carboxy-4-methyl-2-oxopentanoate. The product decarboxylates to 4-methyl-2 oxopentanoate.</text>
</comment>
<feature type="binding site" evidence="12">
    <location>
        <position position="218"/>
    </location>
    <ligand>
        <name>substrate</name>
    </ligand>
</feature>
<feature type="site" description="Important for catalysis" evidence="12">
    <location>
        <position position="140"/>
    </location>
</feature>
<dbReference type="FunFam" id="3.40.718.10:FF:000006">
    <property type="entry name" value="3-isopropylmalate dehydrogenase"/>
    <property type="match status" value="1"/>
</dbReference>
<keyword evidence="8 12" id="KW-0560">Oxidoreductase</keyword>
<dbReference type="Gene3D" id="3.40.718.10">
    <property type="entry name" value="Isopropylmalate Dehydrogenase"/>
    <property type="match status" value="1"/>
</dbReference>
<evidence type="ECO:0000256" key="1">
    <source>
        <dbReference type="ARBA" id="ARBA00001936"/>
    </source>
</evidence>
<protein>
    <recommendedName>
        <fullName evidence="12">3-isopropylmalate dehydrogenase</fullName>
        <ecNumber evidence="12">1.1.1.85</ecNumber>
    </recommendedName>
    <alternativeName>
        <fullName evidence="12">3-IPM-DH</fullName>
    </alternativeName>
    <alternativeName>
        <fullName evidence="12">Beta-IPM dehydrogenase</fullName>
        <shortName evidence="12">IMDH</shortName>
    </alternativeName>
</protein>
<keyword evidence="11 12" id="KW-0100">Branched-chain amino acid biosynthesis</keyword>
<evidence type="ECO:0000256" key="6">
    <source>
        <dbReference type="ARBA" id="ARBA00022723"/>
    </source>
</evidence>
<dbReference type="PANTHER" id="PTHR42979">
    <property type="entry name" value="3-ISOPROPYLMALATE DEHYDROGENASE"/>
    <property type="match status" value="1"/>
</dbReference>
<comment type="subunit">
    <text evidence="3 12">Homodimer.</text>
</comment>
<dbReference type="GO" id="GO:0003862">
    <property type="term" value="F:3-isopropylmalate dehydrogenase activity"/>
    <property type="evidence" value="ECO:0007669"/>
    <property type="project" value="UniProtKB-UniRule"/>
</dbReference>
<dbReference type="SUPFAM" id="SSF53659">
    <property type="entry name" value="Isocitrate/Isopropylmalate dehydrogenase-like"/>
    <property type="match status" value="1"/>
</dbReference>
<sequence>MEKKKIVVLPGDGIGPEIMTAGLKVLEAASNKFDFKYELDYQPFGGAGIDEAGDPLPEQTVIAAKAADAILLSAIGGPKWDDCPRRPEKGLLEIRSALGLFANIRPTTVEDIQIDRSPLKADRVQGTDFVIVRELTSGAYFGEPRSLADDKAIDTIFYSRAEIERIMKIGFDMAVKRSNHVTIVDKSNVLATSKLWRQIAEEVAQSYPTVTVDYRYVDAMAMAIIADPKQFDVVITPNLFGDILSDEAAEITGSIGQIPSVSAGSAGVNLYEPIHGSAPDIAGQGIANPISMIKTVAMMLDQSFDRSDMAQAIITAVNQVIEDQVVTADMGGEFGTAAVTDKIIEFINGGTAQWEQRSLIKSGTHM</sequence>
<keyword evidence="7 12" id="KW-0460">Magnesium</keyword>
<comment type="pathway">
    <text evidence="12">Amino-acid biosynthesis; L-leucine biosynthesis; L-leucine from 3-methyl-2-oxobutanoate: step 3/4.</text>
</comment>
<dbReference type="SMART" id="SM01329">
    <property type="entry name" value="Iso_dh"/>
    <property type="match status" value="1"/>
</dbReference>
<comment type="subcellular location">
    <subcellularLocation>
        <location evidence="12">Cytoplasm</location>
    </subcellularLocation>
</comment>
<dbReference type="GO" id="GO:0009098">
    <property type="term" value="P:L-leucine biosynthetic process"/>
    <property type="evidence" value="ECO:0007669"/>
    <property type="project" value="UniProtKB-UniRule"/>
</dbReference>
<proteinExistence type="inferred from homology"/>
<name>A0A0K8MGE2_9LACO</name>
<keyword evidence="12" id="KW-0963">Cytoplasm</keyword>
<comment type="catalytic activity">
    <reaction evidence="12">
        <text>(2R,3S)-3-isopropylmalate + NAD(+) = 4-methyl-2-oxopentanoate + CO2 + NADH</text>
        <dbReference type="Rhea" id="RHEA:32271"/>
        <dbReference type="ChEBI" id="CHEBI:16526"/>
        <dbReference type="ChEBI" id="CHEBI:17865"/>
        <dbReference type="ChEBI" id="CHEBI:35121"/>
        <dbReference type="ChEBI" id="CHEBI:57540"/>
        <dbReference type="ChEBI" id="CHEBI:57945"/>
        <dbReference type="EC" id="1.1.1.85"/>
    </reaction>
</comment>
<dbReference type="EMBL" id="DF968000">
    <property type="protein sequence ID" value="GAO99600.1"/>
    <property type="molecule type" value="Genomic_DNA"/>
</dbReference>
<reference evidence="14 15" key="1">
    <citation type="journal article" date="2015" name="BMC Genomics">
        <title>Comparative genomics of Fructobacillus spp. and Leuconostoc spp. reveals niche-specific evolution of Fructobacillus spp.</title>
        <authorList>
            <person name="Endo A."/>
            <person name="Tanizawa Y."/>
            <person name="Tanaka N."/>
            <person name="Maeno S."/>
            <person name="Kumar H."/>
            <person name="Shiwa Y."/>
            <person name="Okada S."/>
            <person name="Yoshikawa H."/>
            <person name="Dicks L."/>
            <person name="Nakagawa J."/>
            <person name="Arita M."/>
        </authorList>
    </citation>
    <scope>NUCLEOTIDE SEQUENCE [LARGE SCALE GENOMIC DNA]</scope>
    <source>
        <strain evidence="14 15">JCM 12225</strain>
    </source>
</reference>
<dbReference type="STRING" id="157463.GCA_001047075_00520"/>
<dbReference type="Pfam" id="PF00180">
    <property type="entry name" value="Iso_dh"/>
    <property type="match status" value="1"/>
</dbReference>
<feature type="site" description="Important for catalysis" evidence="12">
    <location>
        <position position="186"/>
    </location>
</feature>
<dbReference type="NCBIfam" id="TIGR00169">
    <property type="entry name" value="leuB"/>
    <property type="match status" value="1"/>
</dbReference>
<feature type="binding site" evidence="12">
    <location>
        <position position="242"/>
    </location>
    <ligand>
        <name>Mg(2+)</name>
        <dbReference type="ChEBI" id="CHEBI:18420"/>
    </ligand>
</feature>
<dbReference type="HAMAP" id="MF_01033">
    <property type="entry name" value="LeuB_type1"/>
    <property type="match status" value="1"/>
</dbReference>
<feature type="binding site" evidence="12">
    <location>
        <begin position="276"/>
        <end position="288"/>
    </location>
    <ligand>
        <name>NAD(+)</name>
        <dbReference type="ChEBI" id="CHEBI:57540"/>
    </ligand>
</feature>
<feature type="binding site" evidence="12">
    <location>
        <position position="218"/>
    </location>
    <ligand>
        <name>Mg(2+)</name>
        <dbReference type="ChEBI" id="CHEBI:18420"/>
    </ligand>
</feature>
<dbReference type="Proteomes" id="UP000253891">
    <property type="component" value="Unassembled WGS sequence"/>
</dbReference>
<evidence type="ECO:0000256" key="10">
    <source>
        <dbReference type="ARBA" id="ARBA00023211"/>
    </source>
</evidence>
<gene>
    <name evidence="12" type="primary">leuB</name>
    <name evidence="14" type="ORF">FFIC_230850</name>
</gene>
<dbReference type="InterPro" id="IPR024084">
    <property type="entry name" value="IsoPropMal-DH-like_dom"/>
</dbReference>
<evidence type="ECO:0000259" key="13">
    <source>
        <dbReference type="SMART" id="SM01329"/>
    </source>
</evidence>
<keyword evidence="6 12" id="KW-0479">Metal-binding</keyword>
<keyword evidence="9 12" id="KW-0520">NAD</keyword>
<keyword evidence="4 12" id="KW-0432">Leucine biosynthesis</keyword>
<evidence type="ECO:0000256" key="12">
    <source>
        <dbReference type="HAMAP-Rule" id="MF_01033"/>
    </source>
</evidence>
<dbReference type="AlphaFoldDB" id="A0A0K8MGE2"/>
<dbReference type="UniPathway" id="UPA00048">
    <property type="reaction ID" value="UER00072"/>
</dbReference>
<evidence type="ECO:0000313" key="15">
    <source>
        <dbReference type="Proteomes" id="UP000253891"/>
    </source>
</evidence>
<evidence type="ECO:0000313" key="14">
    <source>
        <dbReference type="EMBL" id="GAO99600.1"/>
    </source>
</evidence>
<dbReference type="GO" id="GO:0046872">
    <property type="term" value="F:metal ion binding"/>
    <property type="evidence" value="ECO:0007669"/>
    <property type="project" value="UniProtKB-KW"/>
</dbReference>
<dbReference type="InterPro" id="IPR004429">
    <property type="entry name" value="Isopropylmalate_DH"/>
</dbReference>
<evidence type="ECO:0000256" key="3">
    <source>
        <dbReference type="ARBA" id="ARBA00011738"/>
    </source>
</evidence>
<dbReference type="PANTHER" id="PTHR42979:SF1">
    <property type="entry name" value="3-ISOPROPYLMALATE DEHYDROGENASE"/>
    <property type="match status" value="1"/>
</dbReference>
<accession>A0A0K8MGE2</accession>
<organism evidence="14 15">
    <name type="scientific">Fructobacillus ficulneus</name>
    <dbReference type="NCBI Taxonomy" id="157463"/>
    <lineage>
        <taxon>Bacteria</taxon>
        <taxon>Bacillati</taxon>
        <taxon>Bacillota</taxon>
        <taxon>Bacilli</taxon>
        <taxon>Lactobacillales</taxon>
        <taxon>Lactobacillaceae</taxon>
        <taxon>Fructobacillus</taxon>
    </lineage>
</organism>
<dbReference type="OrthoDB" id="9806254at2"/>
<feature type="binding site" evidence="12">
    <location>
        <position position="246"/>
    </location>
    <ligand>
        <name>Mg(2+)</name>
        <dbReference type="ChEBI" id="CHEBI:18420"/>
    </ligand>
</feature>
<comment type="similarity">
    <text evidence="2 12">Belongs to the isocitrate and isopropylmalate dehydrogenases family. LeuB type 1 subfamily.</text>
</comment>
<keyword evidence="5 12" id="KW-0028">Amino-acid biosynthesis</keyword>
<keyword evidence="10 12" id="KW-0464">Manganese</keyword>
<keyword evidence="15" id="KW-1185">Reference proteome</keyword>